<dbReference type="AlphaFoldDB" id="A0A4D7JNX0"/>
<sequence>MPNDNIQDRMKLKIGEVAHSKTDDCTVQFNCIDQSVTGTCLIYHNDQWFEFNSGNHQKLFLNVYNQQCRDLKGVQVVVVQGTPCDKKSYDLITCASFGNQDDVFLTLDNLKKNTDYLVLIDGYLNDFCRFNIQVGEEAKGIPVNQYLKLPFKAANNNGVIKFDWLLPDSIRSEVEKFEIYQRTGARFKSALIKTINVKDYAYGNSEGNYSFIDTISSDTSYHYKIVARHLNGAADIVSEYLITTEDELVPLKVSESIIPSIKIRKKDQVTVLVRDFYSRKVIKTFQYIGREIPEEGFLINKAQYKNLGLERLRIEIINNDSGRKEEIYLDIK</sequence>
<accession>A0A4D7JNX0</accession>
<protein>
    <submittedName>
        <fullName evidence="1">Uncharacterized protein</fullName>
    </submittedName>
</protein>
<dbReference type="EMBL" id="CP028923">
    <property type="protein sequence ID" value="QCK14492.1"/>
    <property type="molecule type" value="Genomic_DNA"/>
</dbReference>
<keyword evidence="2" id="KW-1185">Reference proteome</keyword>
<gene>
    <name evidence="1" type="ORF">DCC35_06925</name>
</gene>
<dbReference type="Proteomes" id="UP000298616">
    <property type="component" value="Chromosome"/>
</dbReference>
<organism evidence="1 2">
    <name type="scientific">Mangrovivirga cuniculi</name>
    <dbReference type="NCBI Taxonomy" id="2715131"/>
    <lineage>
        <taxon>Bacteria</taxon>
        <taxon>Pseudomonadati</taxon>
        <taxon>Bacteroidota</taxon>
        <taxon>Cytophagia</taxon>
        <taxon>Cytophagales</taxon>
        <taxon>Mangrovivirgaceae</taxon>
        <taxon>Mangrovivirga</taxon>
    </lineage>
</organism>
<name>A0A4D7JNX0_9BACT</name>
<dbReference type="KEGG" id="fpf:DCC35_06925"/>
<reference evidence="1 2" key="1">
    <citation type="submission" date="2018-04" db="EMBL/GenBank/DDBJ databases">
        <title>Complete genome uncultured novel isolate.</title>
        <authorList>
            <person name="Merlino G."/>
        </authorList>
    </citation>
    <scope>NUCLEOTIDE SEQUENCE [LARGE SCALE GENOMIC DNA]</scope>
    <source>
        <strain evidence="2">R1DC9</strain>
    </source>
</reference>
<proteinExistence type="predicted"/>
<evidence type="ECO:0000313" key="1">
    <source>
        <dbReference type="EMBL" id="QCK14492.1"/>
    </source>
</evidence>
<evidence type="ECO:0000313" key="2">
    <source>
        <dbReference type="Proteomes" id="UP000298616"/>
    </source>
</evidence>